<evidence type="ECO:0000256" key="4">
    <source>
        <dbReference type="ARBA" id="ARBA00022692"/>
    </source>
</evidence>
<keyword evidence="2 10" id="KW-0813">Transport</keyword>
<sequence length="637" mass="71644">MKKIKEVTVSASGIPQIQTINPAQQVSTIDFTRQSAFTVADAIRNFAGVNIKDYGGIGGLKTVLVRSLGANHTGVFYDGVQLNDAQNGQIDLGKLNLNNVQSITLYNGQPDDICQPARAFASASVLYIKTIRPSLNDVKPYQALVGIKGGSFGLINPYVQWQQRIGKNWSAIVNSYFEKANGQYKYKVNGDGSDTLATRRNGDIKAQQADAALYWAKSDSNQFNLHLNYYNSDRGLPNAVIYYNPYSKQRVHNRDMFMQAGYEKIWNSSLHLLINTKLSRLYTHYTDPDFLNNAGGLNYTYIQKEVYQSATLAYHIQSNWEISYATDFAYTRLDANVNNYAYPSRSTLLNVFASNLVVGKWRFQGSLLNSYISESVKAGKSSGSRSVYSPTLMASFKPFEKSGFQLRAFYKSAFRYPTFDEFYYFATPVRNLRPEFAKQFDLGATYSKSLNSWLDYVTFTADAYYNNITDKILSIPNQNPYISSITNLGKVDVKGIDIGVKTQSKLNNGWRALFTANYSFQKAIDVTDPSASVYLEQIPYTPKHTVAFNAGIDYKKLGLYYNQVISSSRYYSGENLPENLVPGYAVSDLSAVYNFTIHNNTLTTSLEVNNLFNTNYAVIRSFPLPGRSYRLTVQIKI</sequence>
<reference evidence="14 15" key="1">
    <citation type="submission" date="2023-07" db="EMBL/GenBank/DDBJ databases">
        <title>Sorghum-associated microbial communities from plants grown in Nebraska, USA.</title>
        <authorList>
            <person name="Schachtman D."/>
        </authorList>
    </citation>
    <scope>NUCLEOTIDE SEQUENCE [LARGE SCALE GENOMIC DNA]</scope>
    <source>
        <strain evidence="14 15">3262</strain>
    </source>
</reference>
<comment type="subcellular location">
    <subcellularLocation>
        <location evidence="1 10">Cell outer membrane</location>
        <topology evidence="1 10">Multi-pass membrane protein</topology>
    </subcellularLocation>
</comment>
<feature type="domain" description="TonB-dependent receptor-like beta-barrel" evidence="12">
    <location>
        <begin position="215"/>
        <end position="611"/>
    </location>
</feature>
<evidence type="ECO:0000256" key="11">
    <source>
        <dbReference type="RuleBase" id="RU003357"/>
    </source>
</evidence>
<dbReference type="Pfam" id="PF07715">
    <property type="entry name" value="Plug"/>
    <property type="match status" value="1"/>
</dbReference>
<evidence type="ECO:0000313" key="14">
    <source>
        <dbReference type="EMBL" id="MDR6943428.1"/>
    </source>
</evidence>
<keyword evidence="6 11" id="KW-0798">TonB box</keyword>
<name>A0ABU1TDE6_9SPHI</name>
<accession>A0ABU1TDE6</accession>
<keyword evidence="7 10" id="KW-0472">Membrane</keyword>
<dbReference type="SUPFAM" id="SSF56935">
    <property type="entry name" value="Porins"/>
    <property type="match status" value="1"/>
</dbReference>
<evidence type="ECO:0000256" key="7">
    <source>
        <dbReference type="ARBA" id="ARBA00023136"/>
    </source>
</evidence>
<organism evidence="14 15">
    <name type="scientific">Mucilaginibacter pocheonensis</name>
    <dbReference type="NCBI Taxonomy" id="398050"/>
    <lineage>
        <taxon>Bacteria</taxon>
        <taxon>Pseudomonadati</taxon>
        <taxon>Bacteroidota</taxon>
        <taxon>Sphingobacteriia</taxon>
        <taxon>Sphingobacteriales</taxon>
        <taxon>Sphingobacteriaceae</taxon>
        <taxon>Mucilaginibacter</taxon>
    </lineage>
</organism>
<evidence type="ECO:0000256" key="6">
    <source>
        <dbReference type="ARBA" id="ARBA00023077"/>
    </source>
</evidence>
<evidence type="ECO:0000259" key="12">
    <source>
        <dbReference type="Pfam" id="PF00593"/>
    </source>
</evidence>
<dbReference type="PROSITE" id="PS52016">
    <property type="entry name" value="TONB_DEPENDENT_REC_3"/>
    <property type="match status" value="1"/>
</dbReference>
<dbReference type="InterPro" id="IPR036942">
    <property type="entry name" value="Beta-barrel_TonB_sf"/>
</dbReference>
<keyword evidence="9 10" id="KW-0998">Cell outer membrane</keyword>
<evidence type="ECO:0000256" key="1">
    <source>
        <dbReference type="ARBA" id="ARBA00004571"/>
    </source>
</evidence>
<evidence type="ECO:0000313" key="15">
    <source>
        <dbReference type="Proteomes" id="UP001247620"/>
    </source>
</evidence>
<comment type="caution">
    <text evidence="14">The sequence shown here is derived from an EMBL/GenBank/DDBJ whole genome shotgun (WGS) entry which is preliminary data.</text>
</comment>
<proteinExistence type="inferred from homology"/>
<comment type="similarity">
    <text evidence="10 11">Belongs to the TonB-dependent receptor family.</text>
</comment>
<dbReference type="InterPro" id="IPR037066">
    <property type="entry name" value="Plug_dom_sf"/>
</dbReference>
<dbReference type="EMBL" id="JAVDUU010000003">
    <property type="protein sequence ID" value="MDR6943428.1"/>
    <property type="molecule type" value="Genomic_DNA"/>
</dbReference>
<evidence type="ECO:0000256" key="8">
    <source>
        <dbReference type="ARBA" id="ARBA00023170"/>
    </source>
</evidence>
<evidence type="ECO:0000256" key="2">
    <source>
        <dbReference type="ARBA" id="ARBA00022448"/>
    </source>
</evidence>
<dbReference type="Pfam" id="PF00593">
    <property type="entry name" value="TonB_dep_Rec_b-barrel"/>
    <property type="match status" value="1"/>
</dbReference>
<dbReference type="PANTHER" id="PTHR30069">
    <property type="entry name" value="TONB-DEPENDENT OUTER MEMBRANE RECEPTOR"/>
    <property type="match status" value="1"/>
</dbReference>
<dbReference type="Proteomes" id="UP001247620">
    <property type="component" value="Unassembled WGS sequence"/>
</dbReference>
<evidence type="ECO:0000256" key="5">
    <source>
        <dbReference type="ARBA" id="ARBA00022729"/>
    </source>
</evidence>
<keyword evidence="8" id="KW-0675">Receptor</keyword>
<gene>
    <name evidence="14" type="ORF">J2W55_003281</name>
</gene>
<dbReference type="Gene3D" id="2.170.130.10">
    <property type="entry name" value="TonB-dependent receptor, plug domain"/>
    <property type="match status" value="1"/>
</dbReference>
<protein>
    <recommendedName>
        <fullName evidence="16">Outer membrane cobalamin receptor protein</fullName>
    </recommendedName>
</protein>
<evidence type="ECO:0000256" key="10">
    <source>
        <dbReference type="PROSITE-ProRule" id="PRU01360"/>
    </source>
</evidence>
<keyword evidence="5" id="KW-0732">Signal</keyword>
<dbReference type="InterPro" id="IPR000531">
    <property type="entry name" value="Beta-barrel_TonB"/>
</dbReference>
<feature type="domain" description="TonB-dependent receptor plug" evidence="13">
    <location>
        <begin position="18"/>
        <end position="109"/>
    </location>
</feature>
<evidence type="ECO:0000256" key="3">
    <source>
        <dbReference type="ARBA" id="ARBA00022452"/>
    </source>
</evidence>
<evidence type="ECO:0008006" key="16">
    <source>
        <dbReference type="Google" id="ProtNLM"/>
    </source>
</evidence>
<dbReference type="InterPro" id="IPR012910">
    <property type="entry name" value="Plug_dom"/>
</dbReference>
<keyword evidence="4 10" id="KW-0812">Transmembrane</keyword>
<keyword evidence="3 10" id="KW-1134">Transmembrane beta strand</keyword>
<dbReference type="InterPro" id="IPR039426">
    <property type="entry name" value="TonB-dep_rcpt-like"/>
</dbReference>
<keyword evidence="15" id="KW-1185">Reference proteome</keyword>
<dbReference type="PANTHER" id="PTHR30069:SF29">
    <property type="entry name" value="HEMOGLOBIN AND HEMOGLOBIN-HAPTOGLOBIN-BINDING PROTEIN 1-RELATED"/>
    <property type="match status" value="1"/>
</dbReference>
<evidence type="ECO:0000259" key="13">
    <source>
        <dbReference type="Pfam" id="PF07715"/>
    </source>
</evidence>
<dbReference type="Gene3D" id="2.40.170.20">
    <property type="entry name" value="TonB-dependent receptor, beta-barrel domain"/>
    <property type="match status" value="1"/>
</dbReference>
<evidence type="ECO:0000256" key="9">
    <source>
        <dbReference type="ARBA" id="ARBA00023237"/>
    </source>
</evidence>